<dbReference type="InterPro" id="IPR036661">
    <property type="entry name" value="Luciferase-like_sf"/>
</dbReference>
<dbReference type="GO" id="GO:0016491">
    <property type="term" value="F:oxidoreductase activity"/>
    <property type="evidence" value="ECO:0007669"/>
    <property type="project" value="UniProtKB-KW"/>
</dbReference>
<accession>A0ABU4HM06</accession>
<dbReference type="SUPFAM" id="SSF51679">
    <property type="entry name" value="Bacterial luciferase-like"/>
    <property type="match status" value="1"/>
</dbReference>
<sequence>MDFSMFMVPYVLAYTEGRRTAAEVIDWDLKLASWADEYGLTGAFFAEHYTIGHEPSPSPELMIAAASQRTSRIKLGAAAHLLPYHNPANLAHRLMWLDHMTGGRYIAGFAPGSFPTDAQLFSTAKENPKMMIEALDIIEAIWMKEPPFRIEGQYWTVDMPAFTTQWAGPHLKPLQRPRPEVVLTGMQAQSPTFTEAGKRGYSPMSQQVSVDVLRQQWDHYAATARDNGYTPDRANWRVIRDVFVADTDEEARRLVLDGAMGETWERHILPTFKSVRARGFQRPYALGSLLVDPGMEVEDLTIEWMVDNFWLVGSPDTVAGKVAKLNDELGGVGEIVTVTFDYSADPEPYRHSIELLGTEVIPRVADVGARATAAA</sequence>
<reference evidence="7" key="1">
    <citation type="submission" date="2023-07" db="EMBL/GenBank/DDBJ databases">
        <title>Conexibacter stalactiti sp. nov., isolated from stalactites in a lava cave and emended description of the genus Conexibacter.</title>
        <authorList>
            <person name="Lee S.D."/>
        </authorList>
    </citation>
    <scope>NUCLEOTIDE SEQUENCE [LARGE SCALE GENOMIC DNA]</scope>
    <source>
        <strain evidence="7">KCTC 39840</strain>
    </source>
</reference>
<protein>
    <submittedName>
        <fullName evidence="6">LLM class flavin-dependent oxidoreductase</fullName>
        <ecNumber evidence="6">1.-.-.-</ecNumber>
    </submittedName>
</protein>
<dbReference type="Proteomes" id="UP001284601">
    <property type="component" value="Unassembled WGS sequence"/>
</dbReference>
<dbReference type="EC" id="1.-.-.-" evidence="6"/>
<keyword evidence="2" id="KW-0285">Flavoprotein</keyword>
<dbReference type="Gene3D" id="3.20.20.30">
    <property type="entry name" value="Luciferase-like domain"/>
    <property type="match status" value="1"/>
</dbReference>
<evidence type="ECO:0000256" key="4">
    <source>
        <dbReference type="ARBA" id="ARBA00023033"/>
    </source>
</evidence>
<comment type="caution">
    <text evidence="6">The sequence shown here is derived from an EMBL/GenBank/DDBJ whole genome shotgun (WGS) entry which is preliminary data.</text>
</comment>
<evidence type="ECO:0000256" key="1">
    <source>
        <dbReference type="ARBA" id="ARBA00010426"/>
    </source>
</evidence>
<gene>
    <name evidence="6" type="ORF">R7226_01905</name>
</gene>
<proteinExistence type="inferred from homology"/>
<dbReference type="InterPro" id="IPR011251">
    <property type="entry name" value="Luciferase-like_dom"/>
</dbReference>
<evidence type="ECO:0000259" key="5">
    <source>
        <dbReference type="Pfam" id="PF00296"/>
    </source>
</evidence>
<evidence type="ECO:0000256" key="3">
    <source>
        <dbReference type="ARBA" id="ARBA00023002"/>
    </source>
</evidence>
<keyword evidence="4" id="KW-0503">Monooxygenase</keyword>
<evidence type="ECO:0000256" key="2">
    <source>
        <dbReference type="ARBA" id="ARBA00022630"/>
    </source>
</evidence>
<dbReference type="InterPro" id="IPR050766">
    <property type="entry name" value="Bact_Lucif_Oxidored"/>
</dbReference>
<keyword evidence="3 6" id="KW-0560">Oxidoreductase</keyword>
<dbReference type="PANTHER" id="PTHR30137:SF16">
    <property type="entry name" value="BLL0895 PROTEIN"/>
    <property type="match status" value="1"/>
</dbReference>
<dbReference type="RefSeq" id="WP_318595337.1">
    <property type="nucleotide sequence ID" value="NZ_JAWSTH010000002.1"/>
</dbReference>
<feature type="domain" description="Luciferase-like" evidence="5">
    <location>
        <begin position="22"/>
        <end position="325"/>
    </location>
</feature>
<dbReference type="EMBL" id="JAWSTH010000002">
    <property type="protein sequence ID" value="MDW5593074.1"/>
    <property type="molecule type" value="Genomic_DNA"/>
</dbReference>
<name>A0ABU4HM06_9ACTN</name>
<evidence type="ECO:0000313" key="6">
    <source>
        <dbReference type="EMBL" id="MDW5593074.1"/>
    </source>
</evidence>
<organism evidence="6 7">
    <name type="scientific">Conexibacter stalactiti</name>
    <dbReference type="NCBI Taxonomy" id="1940611"/>
    <lineage>
        <taxon>Bacteria</taxon>
        <taxon>Bacillati</taxon>
        <taxon>Actinomycetota</taxon>
        <taxon>Thermoleophilia</taxon>
        <taxon>Solirubrobacterales</taxon>
        <taxon>Conexibacteraceae</taxon>
        <taxon>Conexibacter</taxon>
    </lineage>
</organism>
<dbReference type="Pfam" id="PF00296">
    <property type="entry name" value="Bac_luciferase"/>
    <property type="match status" value="1"/>
</dbReference>
<keyword evidence="7" id="KW-1185">Reference proteome</keyword>
<evidence type="ECO:0000313" key="7">
    <source>
        <dbReference type="Proteomes" id="UP001284601"/>
    </source>
</evidence>
<comment type="similarity">
    <text evidence="1">Belongs to the bacterial luciferase oxidoreductase family.</text>
</comment>
<dbReference type="PANTHER" id="PTHR30137">
    <property type="entry name" value="LUCIFERASE-LIKE MONOOXYGENASE"/>
    <property type="match status" value="1"/>
</dbReference>